<dbReference type="Proteomes" id="UP000233469">
    <property type="component" value="Unassembled WGS sequence"/>
</dbReference>
<accession>A0A2N1MK22</accession>
<organism evidence="1 2">
    <name type="scientific">Rhizophagus irregularis</name>
    <dbReference type="NCBI Taxonomy" id="588596"/>
    <lineage>
        <taxon>Eukaryota</taxon>
        <taxon>Fungi</taxon>
        <taxon>Fungi incertae sedis</taxon>
        <taxon>Mucoromycota</taxon>
        <taxon>Glomeromycotina</taxon>
        <taxon>Glomeromycetes</taxon>
        <taxon>Glomerales</taxon>
        <taxon>Glomeraceae</taxon>
        <taxon>Rhizophagus</taxon>
    </lineage>
</organism>
<protein>
    <submittedName>
        <fullName evidence="1">Uncharacterized protein</fullName>
    </submittedName>
</protein>
<gene>
    <name evidence="1" type="ORF">RhiirC2_195007</name>
</gene>
<dbReference type="VEuPathDB" id="FungiDB:FUN_009618"/>
<proteinExistence type="predicted"/>
<dbReference type="VEuPathDB" id="FungiDB:RhiirA1_502422"/>
<sequence length="153" mass="16930">MGKPPALENDGAVLNFISSGERYSPRNDQDLCKMLLSNNSFYSLRRHRSPSTNGPSRKCANSTVLAMLSSDKSKAVVKHLMAELKLRQDVTPLDRAYEATKTIYSYCYLASAVSFYKDNFKLIPEKPVEGRNGQGNLDYAVECRSTGGILGVI</sequence>
<reference evidence="1 2" key="2">
    <citation type="submission" date="2017-10" db="EMBL/GenBank/DDBJ databases">
        <title>Extensive intraspecific genome diversity in a model arbuscular mycorrhizal fungus.</title>
        <authorList>
            <person name="Chen E.C.H."/>
            <person name="Morin E."/>
            <person name="Baudet D."/>
            <person name="Noel J."/>
            <person name="Ndikumana S."/>
            <person name="Charron P."/>
            <person name="St-Onge C."/>
            <person name="Giorgi J."/>
            <person name="Grigoriev I.V."/>
            <person name="Roux C."/>
            <person name="Martin F.M."/>
            <person name="Corradi N."/>
        </authorList>
    </citation>
    <scope>NUCLEOTIDE SEQUENCE [LARGE SCALE GENOMIC DNA]</scope>
    <source>
        <strain evidence="1 2">C2</strain>
    </source>
</reference>
<reference evidence="1 2" key="1">
    <citation type="submission" date="2016-04" db="EMBL/GenBank/DDBJ databases">
        <title>Genome analyses suggest a sexual origin of heterokaryosis in a supposedly ancient asexual fungus.</title>
        <authorList>
            <person name="Ropars J."/>
            <person name="Sedzielewska K."/>
            <person name="Noel J."/>
            <person name="Charron P."/>
            <person name="Farinelli L."/>
            <person name="Marton T."/>
            <person name="Kruger M."/>
            <person name="Pelin A."/>
            <person name="Brachmann A."/>
            <person name="Corradi N."/>
        </authorList>
    </citation>
    <scope>NUCLEOTIDE SEQUENCE [LARGE SCALE GENOMIC DNA]</scope>
    <source>
        <strain evidence="1 2">C2</strain>
    </source>
</reference>
<evidence type="ECO:0000313" key="1">
    <source>
        <dbReference type="EMBL" id="PKK61973.1"/>
    </source>
</evidence>
<dbReference type="AlphaFoldDB" id="A0A2N1MK22"/>
<evidence type="ECO:0000313" key="2">
    <source>
        <dbReference type="Proteomes" id="UP000233469"/>
    </source>
</evidence>
<name>A0A2N1MK22_9GLOM</name>
<dbReference type="EMBL" id="LLXL01002062">
    <property type="protein sequence ID" value="PKK61973.1"/>
    <property type="molecule type" value="Genomic_DNA"/>
</dbReference>
<comment type="caution">
    <text evidence="1">The sequence shown here is derived from an EMBL/GenBank/DDBJ whole genome shotgun (WGS) entry which is preliminary data.</text>
</comment>